<keyword evidence="2" id="KW-1185">Reference proteome</keyword>
<proteinExistence type="predicted"/>
<organism evidence="1 2">
    <name type="scientific">Pseudoalteromonas piscicida</name>
    <dbReference type="NCBI Taxonomy" id="43662"/>
    <lineage>
        <taxon>Bacteria</taxon>
        <taxon>Pseudomonadati</taxon>
        <taxon>Pseudomonadota</taxon>
        <taxon>Gammaproteobacteria</taxon>
        <taxon>Alteromonadales</taxon>
        <taxon>Pseudoalteromonadaceae</taxon>
        <taxon>Pseudoalteromonas</taxon>
    </lineage>
</organism>
<protein>
    <submittedName>
        <fullName evidence="1">Uncharacterized protein</fullName>
    </submittedName>
</protein>
<dbReference type="EMBL" id="CP011925">
    <property type="protein sequence ID" value="ATD09578.1"/>
    <property type="molecule type" value="Genomic_DNA"/>
</dbReference>
<accession>A0ABM6NKN0</accession>
<sequence>MVAYPFSTYSAFYVGAKEITLRHENENTKVLEAKLAELEVFKSP</sequence>
<evidence type="ECO:0000313" key="2">
    <source>
        <dbReference type="Proteomes" id="UP000016521"/>
    </source>
</evidence>
<dbReference type="Proteomes" id="UP000016521">
    <property type="component" value="Chromosome II"/>
</dbReference>
<gene>
    <name evidence="1" type="ORF">PPIS_b0412</name>
</gene>
<name>A0ABM6NKN0_PSEO7</name>
<evidence type="ECO:0000313" key="1">
    <source>
        <dbReference type="EMBL" id="ATD09578.1"/>
    </source>
</evidence>
<reference evidence="1 2" key="1">
    <citation type="submission" date="2015-06" db="EMBL/GenBank/DDBJ databases">
        <authorList>
            <person name="Xie B.-B."/>
            <person name="Rong J.-C."/>
            <person name="Qin Q.-L."/>
            <person name="Zhang Y.-Z."/>
        </authorList>
    </citation>
    <scope>NUCLEOTIDE SEQUENCE [LARGE SCALE GENOMIC DNA]</scope>
    <source>
        <strain evidence="1 2">JCM 20779</strain>
    </source>
</reference>